<dbReference type="WBParaSite" id="SSLN_0002088201-mRNA-1">
    <property type="protein sequence ID" value="SSLN_0002088201-mRNA-1"/>
    <property type="gene ID" value="SSLN_0002088201"/>
</dbReference>
<keyword evidence="2" id="KW-1185">Reference proteome</keyword>
<evidence type="ECO:0000313" key="1">
    <source>
        <dbReference type="EMBL" id="VDM06524.1"/>
    </source>
</evidence>
<evidence type="ECO:0000313" key="3">
    <source>
        <dbReference type="WBParaSite" id="SSLN_0002088201-mRNA-1"/>
    </source>
</evidence>
<reference evidence="3" key="1">
    <citation type="submission" date="2016-06" db="UniProtKB">
        <authorList>
            <consortium name="WormBaseParasite"/>
        </authorList>
    </citation>
    <scope>IDENTIFICATION</scope>
</reference>
<sequence length="50" mass="5569">MTNGLKQGCLLAPNLFSLMFSTCKSACMHTFELNAQQSDNINFCYTCLKS</sequence>
<protein>
    <submittedName>
        <fullName evidence="3">Reverse transcriptase domain-containing protein</fullName>
    </submittedName>
</protein>
<dbReference type="Proteomes" id="UP000275846">
    <property type="component" value="Unassembled WGS sequence"/>
</dbReference>
<reference evidence="1 2" key="2">
    <citation type="submission" date="2018-11" db="EMBL/GenBank/DDBJ databases">
        <authorList>
            <consortium name="Pathogen Informatics"/>
        </authorList>
    </citation>
    <scope>NUCLEOTIDE SEQUENCE [LARGE SCALE GENOMIC DNA]</scope>
    <source>
        <strain evidence="1 2">NST_G2</strain>
    </source>
</reference>
<dbReference type="AlphaFoldDB" id="A0A183TUJ0"/>
<proteinExistence type="predicted"/>
<name>A0A183TUJ0_SCHSO</name>
<dbReference type="EMBL" id="UYSU01053015">
    <property type="protein sequence ID" value="VDM06524.1"/>
    <property type="molecule type" value="Genomic_DNA"/>
</dbReference>
<gene>
    <name evidence="1" type="ORF">SSLN_LOCUS20138</name>
</gene>
<organism evidence="3">
    <name type="scientific">Schistocephalus solidus</name>
    <name type="common">Tapeworm</name>
    <dbReference type="NCBI Taxonomy" id="70667"/>
    <lineage>
        <taxon>Eukaryota</taxon>
        <taxon>Metazoa</taxon>
        <taxon>Spiralia</taxon>
        <taxon>Lophotrochozoa</taxon>
        <taxon>Platyhelminthes</taxon>
        <taxon>Cestoda</taxon>
        <taxon>Eucestoda</taxon>
        <taxon>Diphyllobothriidea</taxon>
        <taxon>Diphyllobothriidae</taxon>
        <taxon>Schistocephalus</taxon>
    </lineage>
</organism>
<accession>A0A183TUJ0</accession>
<evidence type="ECO:0000313" key="2">
    <source>
        <dbReference type="Proteomes" id="UP000275846"/>
    </source>
</evidence>